<proteinExistence type="predicted"/>
<feature type="region of interest" description="Disordered" evidence="1">
    <location>
        <begin position="1"/>
        <end position="28"/>
    </location>
</feature>
<name>A0A3Q2Z622_HIPCM</name>
<organism evidence="2 3">
    <name type="scientific">Hippocampus comes</name>
    <name type="common">Tiger tail seahorse</name>
    <dbReference type="NCBI Taxonomy" id="109280"/>
    <lineage>
        <taxon>Eukaryota</taxon>
        <taxon>Metazoa</taxon>
        <taxon>Chordata</taxon>
        <taxon>Craniata</taxon>
        <taxon>Vertebrata</taxon>
        <taxon>Euteleostomi</taxon>
        <taxon>Actinopterygii</taxon>
        <taxon>Neopterygii</taxon>
        <taxon>Teleostei</taxon>
        <taxon>Neoteleostei</taxon>
        <taxon>Acanthomorphata</taxon>
        <taxon>Syngnathiaria</taxon>
        <taxon>Syngnathiformes</taxon>
        <taxon>Syngnathoidei</taxon>
        <taxon>Syngnathidae</taxon>
        <taxon>Hippocampus</taxon>
    </lineage>
</organism>
<keyword evidence="3" id="KW-1185">Reference proteome</keyword>
<sequence>MRETKRLFDQKEMHRHNDLPGCSAPQTRQVRSGDQNFLKVLKRLLWDSERWNGPSQVIAATKTAVKGEGRDGWIHQSQYKLLWFKVEGRSDASPRKENQHLSPSALTLLEEQHCTFLCSLVSVFKMVLNSSSDILYFSVISEGM</sequence>
<accession>A0A3Q2Z622</accession>
<dbReference type="GeneTree" id="ENSGT00940000178672"/>
<dbReference type="AlphaFoldDB" id="A0A3Q2Z622"/>
<reference evidence="2" key="1">
    <citation type="submission" date="2025-08" db="UniProtKB">
        <authorList>
            <consortium name="Ensembl"/>
        </authorList>
    </citation>
    <scope>IDENTIFICATION</scope>
</reference>
<feature type="compositionally biased region" description="Basic and acidic residues" evidence="1">
    <location>
        <begin position="1"/>
        <end position="18"/>
    </location>
</feature>
<dbReference type="Ensembl" id="ENSHCOT00000028048.1">
    <property type="protein sequence ID" value="ENSHCOP00000027286.1"/>
    <property type="gene ID" value="ENSHCOG00000018980.1"/>
</dbReference>
<dbReference type="Proteomes" id="UP000264820">
    <property type="component" value="Unplaced"/>
</dbReference>
<evidence type="ECO:0000313" key="3">
    <source>
        <dbReference type="Proteomes" id="UP000264820"/>
    </source>
</evidence>
<protein>
    <submittedName>
        <fullName evidence="2">Uncharacterized protein</fullName>
    </submittedName>
</protein>
<evidence type="ECO:0000313" key="2">
    <source>
        <dbReference type="Ensembl" id="ENSHCOP00000027286.1"/>
    </source>
</evidence>
<reference evidence="2" key="2">
    <citation type="submission" date="2025-09" db="UniProtKB">
        <authorList>
            <consortium name="Ensembl"/>
        </authorList>
    </citation>
    <scope>IDENTIFICATION</scope>
</reference>
<evidence type="ECO:0000256" key="1">
    <source>
        <dbReference type="SAM" id="MobiDB-lite"/>
    </source>
</evidence>
<dbReference type="Gene3D" id="2.30.30.850">
    <property type="match status" value="1"/>
</dbReference>